<evidence type="ECO:0000256" key="4">
    <source>
        <dbReference type="ARBA" id="ARBA00022553"/>
    </source>
</evidence>
<proteinExistence type="predicted"/>
<dbReference type="CDD" id="cd00082">
    <property type="entry name" value="HisKA"/>
    <property type="match status" value="1"/>
</dbReference>
<keyword evidence="4 10" id="KW-0597">Phosphoprotein</keyword>
<keyword evidence="11" id="KW-1133">Transmembrane helix</keyword>
<dbReference type="AlphaFoldDB" id="A0A1T4YBC8"/>
<dbReference type="PRINTS" id="PR00344">
    <property type="entry name" value="BCTRLSENSOR"/>
</dbReference>
<feature type="transmembrane region" description="Helical" evidence="11">
    <location>
        <begin position="297"/>
        <end position="314"/>
    </location>
</feature>
<feature type="domain" description="Histidine kinase" evidence="12">
    <location>
        <begin position="428"/>
        <end position="645"/>
    </location>
</feature>
<dbReference type="InterPro" id="IPR001789">
    <property type="entry name" value="Sig_transdc_resp-reg_receiver"/>
</dbReference>
<dbReference type="InterPro" id="IPR004358">
    <property type="entry name" value="Sig_transdc_His_kin-like_C"/>
</dbReference>
<dbReference type="SUPFAM" id="SSF47384">
    <property type="entry name" value="Homodimeric domain of signal transducing histidine kinase"/>
    <property type="match status" value="1"/>
</dbReference>
<dbReference type="InterPro" id="IPR003661">
    <property type="entry name" value="HisK_dim/P_dom"/>
</dbReference>
<dbReference type="PROSITE" id="PS50110">
    <property type="entry name" value="RESPONSE_REGULATORY"/>
    <property type="match status" value="1"/>
</dbReference>
<feature type="transmembrane region" description="Helical" evidence="11">
    <location>
        <begin position="202"/>
        <end position="225"/>
    </location>
</feature>
<keyword evidence="11" id="KW-0812">Transmembrane</keyword>
<dbReference type="Pfam" id="PF06580">
    <property type="entry name" value="His_kinase"/>
    <property type="match status" value="1"/>
</dbReference>
<dbReference type="Proteomes" id="UP000190042">
    <property type="component" value="Unassembled WGS sequence"/>
</dbReference>
<dbReference type="Gene3D" id="1.10.287.130">
    <property type="match status" value="1"/>
</dbReference>
<evidence type="ECO:0000256" key="3">
    <source>
        <dbReference type="ARBA" id="ARBA00012438"/>
    </source>
</evidence>
<dbReference type="SMART" id="SM00387">
    <property type="entry name" value="HATPase_c"/>
    <property type="match status" value="2"/>
</dbReference>
<dbReference type="InterPro" id="IPR011006">
    <property type="entry name" value="CheY-like_superfamily"/>
</dbReference>
<keyword evidence="9" id="KW-0902">Two-component regulatory system</keyword>
<dbReference type="SMART" id="SM00388">
    <property type="entry name" value="HisKA"/>
    <property type="match status" value="1"/>
</dbReference>
<dbReference type="SUPFAM" id="SSF55874">
    <property type="entry name" value="ATPase domain of HSP90 chaperone/DNA topoisomerase II/histidine kinase"/>
    <property type="match status" value="2"/>
</dbReference>
<dbReference type="SUPFAM" id="SSF49785">
    <property type="entry name" value="Galactose-binding domain-like"/>
    <property type="match status" value="1"/>
</dbReference>
<dbReference type="EC" id="2.7.13.3" evidence="3"/>
<evidence type="ECO:0000256" key="10">
    <source>
        <dbReference type="PROSITE-ProRule" id="PRU00169"/>
    </source>
</evidence>
<evidence type="ECO:0000256" key="9">
    <source>
        <dbReference type="ARBA" id="ARBA00023012"/>
    </source>
</evidence>
<dbReference type="Pfam" id="PF00072">
    <property type="entry name" value="Response_reg"/>
    <property type="match status" value="1"/>
</dbReference>
<dbReference type="InterPro" id="IPR036890">
    <property type="entry name" value="HATPase_C_sf"/>
</dbReference>
<dbReference type="GO" id="GO:0005524">
    <property type="term" value="F:ATP binding"/>
    <property type="evidence" value="ECO:0007669"/>
    <property type="project" value="UniProtKB-KW"/>
</dbReference>
<dbReference type="GO" id="GO:0005886">
    <property type="term" value="C:plasma membrane"/>
    <property type="evidence" value="ECO:0007669"/>
    <property type="project" value="UniProtKB-SubCell"/>
</dbReference>
<dbReference type="GO" id="GO:0009927">
    <property type="term" value="F:histidine phosphotransfer kinase activity"/>
    <property type="evidence" value="ECO:0007669"/>
    <property type="project" value="TreeGrafter"/>
</dbReference>
<feature type="transmembrane region" description="Helical" evidence="11">
    <location>
        <begin position="320"/>
        <end position="341"/>
    </location>
</feature>
<keyword evidence="7 14" id="KW-0418">Kinase</keyword>
<name>A0A1T4YBC8_9BACL</name>
<dbReference type="CDD" id="cd17574">
    <property type="entry name" value="REC_OmpR"/>
    <property type="match status" value="1"/>
</dbReference>
<dbReference type="InterPro" id="IPR010559">
    <property type="entry name" value="Sig_transdc_His_kin_internal"/>
</dbReference>
<dbReference type="InterPro" id="IPR036097">
    <property type="entry name" value="HisK_dim/P_sf"/>
</dbReference>
<evidence type="ECO:0000259" key="12">
    <source>
        <dbReference type="PROSITE" id="PS50109"/>
    </source>
</evidence>
<keyword evidence="8" id="KW-0067">ATP-binding</keyword>
<gene>
    <name evidence="14" type="ORF">SAMN04244570_2240</name>
</gene>
<dbReference type="Gene3D" id="3.30.565.10">
    <property type="entry name" value="Histidine kinase-like ATPase, C-terminal domain"/>
    <property type="match status" value="2"/>
</dbReference>
<dbReference type="PANTHER" id="PTHR43047:SF72">
    <property type="entry name" value="OSMOSENSING HISTIDINE PROTEIN KINASE SLN1"/>
    <property type="match status" value="1"/>
</dbReference>
<feature type="modified residue" description="4-aspartylphosphate" evidence="10">
    <location>
        <position position="752"/>
    </location>
</feature>
<keyword evidence="6" id="KW-0547">Nucleotide-binding</keyword>
<dbReference type="EMBL" id="FUYJ01000003">
    <property type="protein sequence ID" value="SKA99010.1"/>
    <property type="molecule type" value="Genomic_DNA"/>
</dbReference>
<keyword evidence="15" id="KW-1185">Reference proteome</keyword>
<protein>
    <recommendedName>
        <fullName evidence="3">histidine kinase</fullName>
        <ecNumber evidence="3">2.7.13.3</ecNumber>
    </recommendedName>
</protein>
<evidence type="ECO:0000256" key="8">
    <source>
        <dbReference type="ARBA" id="ARBA00022840"/>
    </source>
</evidence>
<evidence type="ECO:0000256" key="11">
    <source>
        <dbReference type="SAM" id="Phobius"/>
    </source>
</evidence>
<evidence type="ECO:0000256" key="1">
    <source>
        <dbReference type="ARBA" id="ARBA00000085"/>
    </source>
</evidence>
<keyword evidence="5" id="KW-0808">Transferase</keyword>
<dbReference type="Gene3D" id="2.60.120.260">
    <property type="entry name" value="Galactose-binding domain-like"/>
    <property type="match status" value="1"/>
</dbReference>
<dbReference type="Pfam" id="PF00512">
    <property type="entry name" value="HisKA"/>
    <property type="match status" value="1"/>
</dbReference>
<feature type="domain" description="Response regulatory" evidence="13">
    <location>
        <begin position="703"/>
        <end position="819"/>
    </location>
</feature>
<dbReference type="InterPro" id="IPR003594">
    <property type="entry name" value="HATPase_dom"/>
</dbReference>
<keyword evidence="11" id="KW-0472">Membrane</keyword>
<comment type="catalytic activity">
    <reaction evidence="1">
        <text>ATP + protein L-histidine = ADP + protein N-phospho-L-histidine.</text>
        <dbReference type="EC" id="2.7.13.3"/>
    </reaction>
</comment>
<feature type="transmembrane region" description="Helical" evidence="11">
    <location>
        <begin position="353"/>
        <end position="373"/>
    </location>
</feature>
<accession>A0A1T4YBC8</accession>
<evidence type="ECO:0000256" key="5">
    <source>
        <dbReference type="ARBA" id="ARBA00022679"/>
    </source>
</evidence>
<evidence type="ECO:0000256" key="7">
    <source>
        <dbReference type="ARBA" id="ARBA00022777"/>
    </source>
</evidence>
<reference evidence="15" key="1">
    <citation type="submission" date="2017-02" db="EMBL/GenBank/DDBJ databases">
        <authorList>
            <person name="Varghese N."/>
            <person name="Submissions S."/>
        </authorList>
    </citation>
    <scope>NUCLEOTIDE SEQUENCE [LARGE SCALE GENOMIC DNA]</scope>
    <source>
        <strain evidence="15">DSM 23966</strain>
    </source>
</reference>
<dbReference type="PROSITE" id="PS50109">
    <property type="entry name" value="HIS_KIN"/>
    <property type="match status" value="1"/>
</dbReference>
<dbReference type="SMART" id="SM00448">
    <property type="entry name" value="REC"/>
    <property type="match status" value="1"/>
</dbReference>
<organism evidence="14 15">
    <name type="scientific">Sporosarcina newyorkensis</name>
    <dbReference type="NCBI Taxonomy" id="759851"/>
    <lineage>
        <taxon>Bacteria</taxon>
        <taxon>Bacillati</taxon>
        <taxon>Bacillota</taxon>
        <taxon>Bacilli</taxon>
        <taxon>Bacillales</taxon>
        <taxon>Caryophanaceae</taxon>
        <taxon>Sporosarcina</taxon>
    </lineage>
</organism>
<dbReference type="GO" id="GO:0000155">
    <property type="term" value="F:phosphorelay sensor kinase activity"/>
    <property type="evidence" value="ECO:0007669"/>
    <property type="project" value="InterPro"/>
</dbReference>
<dbReference type="PANTHER" id="PTHR43047">
    <property type="entry name" value="TWO-COMPONENT HISTIDINE PROTEIN KINASE"/>
    <property type="match status" value="1"/>
</dbReference>
<dbReference type="InterPro" id="IPR005467">
    <property type="entry name" value="His_kinase_dom"/>
</dbReference>
<evidence type="ECO:0000256" key="2">
    <source>
        <dbReference type="ARBA" id="ARBA00004651"/>
    </source>
</evidence>
<dbReference type="InterPro" id="IPR008979">
    <property type="entry name" value="Galactose-bd-like_sf"/>
</dbReference>
<dbReference type="SUPFAM" id="SSF52172">
    <property type="entry name" value="CheY-like"/>
    <property type="match status" value="1"/>
</dbReference>
<comment type="subcellular location">
    <subcellularLocation>
        <location evidence="2">Cell membrane</location>
        <topology evidence="2">Multi-pass membrane protein</topology>
    </subcellularLocation>
</comment>
<dbReference type="Pfam" id="PF02518">
    <property type="entry name" value="HATPase_c"/>
    <property type="match status" value="2"/>
</dbReference>
<evidence type="ECO:0000256" key="6">
    <source>
        <dbReference type="ARBA" id="ARBA00022741"/>
    </source>
</evidence>
<evidence type="ECO:0000259" key="13">
    <source>
        <dbReference type="PROSITE" id="PS50110"/>
    </source>
</evidence>
<evidence type="ECO:0000313" key="15">
    <source>
        <dbReference type="Proteomes" id="UP000190042"/>
    </source>
</evidence>
<evidence type="ECO:0000313" key="14">
    <source>
        <dbReference type="EMBL" id="SKA99010.1"/>
    </source>
</evidence>
<feature type="transmembrane region" description="Helical" evidence="11">
    <location>
        <begin position="232"/>
        <end position="249"/>
    </location>
</feature>
<feature type="transmembrane region" description="Helical" evidence="11">
    <location>
        <begin position="269"/>
        <end position="285"/>
    </location>
</feature>
<dbReference type="Gene3D" id="3.40.50.2300">
    <property type="match status" value="1"/>
</dbReference>
<sequence>MIGLLLFLSGSRILWMDTFRNLTDTQIKNGQLDLRDWHAQEGEVLLLDGEWEFYPSQLMMDPEGLMNASDGPKKLVQVPGRWNEEFQDGKSTPYGYGSYRLRLYVNKSEMLNYSIYVPSVRSSSQVFVNGRLLAGSGQVEKTKDEYTAKNLPYLSTFTADEDGVIDIVIQAANFKDARRSGIIRSVKFGSEAAISKERNFSLSLQVLASVIFFLHSIYALVLYFLGNREKKLLYFSLLLFCITLMNLISNDEKLFHLLFDVGYEWDFRLANILVPIAGLALVQCMDHRSLPYWRLMNPVYSVIAMGTAIVTLFLSSSQIIMLFPVYYLLAGFAVAVSLITIFKKIYRNFTGNVLLLLSLLIVAHHFAWMIFWRETGVSVVHYPFDLILSIGCFASIWFKDYFTMHAETAKLAVQLQKVNEHKDQFLTNTSHEFKNPLHGIINMSQSVLKRERNLLKTKSVHELETILTVGRRMSLLLNDLLDLASLREGHPRIHTKSVAIQPIVNGVMDMLQFLVEIKPIHVINEISEDFPAVIADENRVIQIIYNLLHNAIKYTDEGEIYIRSKVKGERALIMISDTGMGIDGDFLRHLFSPYEQAVDATMTEGGIGLGLNISKQLVELHGGQLEVSSTPGKGSTFTFSLELDPLDQHGKTENASSMEAQYAVPYELPLNYLKETSFDLTDAEISATTDQMALLEGRGRRLPVLIVDDDPINLQVLQSILSVDQYDVTTATSGKEALDQLNKKEWNLVITDVMMPRMSGYELTKMIRKRYSLTELPILLLTARSDLKDIQAGFLAGANDYVTKPVEMLELRARVRALAEIKEVAREQLQLEAAWLQSQIQPHFLFNTLNSVIALSEIDLNKMKGLLMELSEFLRSKYQFQHIDELIPIQEELNIVRSYLNIEQVRFGDRLNVVWEMDGCKDLKIPFLSIQPLVENAVRHGVMKRISGGTITIYCTLYEGYVEISIKDDGIGMDGAQLHSLLERKKGSQTSIGLINTNQRLTRQFGTGLQIKSTPNQGTVVSFQVRR</sequence>
<dbReference type="FunFam" id="3.30.565.10:FF:000006">
    <property type="entry name" value="Sensor histidine kinase WalK"/>
    <property type="match status" value="1"/>
</dbReference>